<name>T1JXZ8_TETUR</name>
<reference evidence="1" key="2">
    <citation type="submission" date="2015-06" db="UniProtKB">
        <authorList>
            <consortium name="EnsemblMetazoa"/>
        </authorList>
    </citation>
    <scope>IDENTIFICATION</scope>
</reference>
<dbReference type="Proteomes" id="UP000015104">
    <property type="component" value="Unassembled WGS sequence"/>
</dbReference>
<evidence type="ECO:0000313" key="2">
    <source>
        <dbReference type="Proteomes" id="UP000015104"/>
    </source>
</evidence>
<dbReference type="EnsemblMetazoa" id="tetur02g13820.1">
    <property type="protein sequence ID" value="tetur02g13820.1"/>
    <property type="gene ID" value="tetur02g13820"/>
</dbReference>
<evidence type="ECO:0000313" key="1">
    <source>
        <dbReference type="EnsemblMetazoa" id="tetur02g13820.1"/>
    </source>
</evidence>
<sequence>MAMACFKGGVTMDMDTRMAWNLFCSCLPVEVFYGRLTV</sequence>
<accession>T1JXZ8</accession>
<organism evidence="1 2">
    <name type="scientific">Tetranychus urticae</name>
    <name type="common">Two-spotted spider mite</name>
    <dbReference type="NCBI Taxonomy" id="32264"/>
    <lineage>
        <taxon>Eukaryota</taxon>
        <taxon>Metazoa</taxon>
        <taxon>Ecdysozoa</taxon>
        <taxon>Arthropoda</taxon>
        <taxon>Chelicerata</taxon>
        <taxon>Arachnida</taxon>
        <taxon>Acari</taxon>
        <taxon>Acariformes</taxon>
        <taxon>Trombidiformes</taxon>
        <taxon>Prostigmata</taxon>
        <taxon>Eleutherengona</taxon>
        <taxon>Raphignathae</taxon>
        <taxon>Tetranychoidea</taxon>
        <taxon>Tetranychidae</taxon>
        <taxon>Tetranychus</taxon>
    </lineage>
</organism>
<dbReference type="HOGENOM" id="CLU_3336171_0_0_1"/>
<proteinExistence type="predicted"/>
<dbReference type="AlphaFoldDB" id="T1JXZ8"/>
<keyword evidence="2" id="KW-1185">Reference proteome</keyword>
<dbReference type="EMBL" id="CAEY01000835">
    <property type="status" value="NOT_ANNOTATED_CDS"/>
    <property type="molecule type" value="Genomic_DNA"/>
</dbReference>
<protein>
    <submittedName>
        <fullName evidence="1">Uncharacterized protein</fullName>
    </submittedName>
</protein>
<reference evidence="2" key="1">
    <citation type="submission" date="2011-08" db="EMBL/GenBank/DDBJ databases">
        <authorList>
            <person name="Rombauts S."/>
        </authorList>
    </citation>
    <scope>NUCLEOTIDE SEQUENCE</scope>
    <source>
        <strain evidence="2">London</strain>
    </source>
</reference>